<dbReference type="Proteomes" id="UP001454036">
    <property type="component" value="Unassembled WGS sequence"/>
</dbReference>
<evidence type="ECO:0000256" key="1">
    <source>
        <dbReference type="SAM" id="MobiDB-lite"/>
    </source>
</evidence>
<sequence length="210" mass="24249">MSEIKSQMANTRLLPKPPRMRAQEANRDKYVYFEYHREYGHDTDECLMLKIEMEKLIKRGHLKEYVDARGRPQARPRSPQRENQNYPLGRGASPPREENRNRRGPLPRLAGHIDTISGGLAGGGDSRNSRKNYSRREVHYSSSAPVCVEAISFSDVEMMGLELPHDDPMMKFPTTWGIWEICDNQKKARMCYQTSVRSLGKEPERAKKRG</sequence>
<evidence type="ECO:0000313" key="2">
    <source>
        <dbReference type="EMBL" id="GAA0152567.1"/>
    </source>
</evidence>
<accession>A0AAV3PNT2</accession>
<keyword evidence="3" id="KW-1185">Reference proteome</keyword>
<feature type="compositionally biased region" description="Polar residues" evidence="1">
    <location>
        <begin position="1"/>
        <end position="10"/>
    </location>
</feature>
<proteinExistence type="predicted"/>
<feature type="region of interest" description="Disordered" evidence="1">
    <location>
        <begin position="68"/>
        <end position="138"/>
    </location>
</feature>
<protein>
    <submittedName>
        <fullName evidence="2">Uncharacterized protein</fullName>
    </submittedName>
</protein>
<name>A0AAV3PNT2_LITER</name>
<organism evidence="2 3">
    <name type="scientific">Lithospermum erythrorhizon</name>
    <name type="common">Purple gromwell</name>
    <name type="synonym">Lithospermum officinale var. erythrorhizon</name>
    <dbReference type="NCBI Taxonomy" id="34254"/>
    <lineage>
        <taxon>Eukaryota</taxon>
        <taxon>Viridiplantae</taxon>
        <taxon>Streptophyta</taxon>
        <taxon>Embryophyta</taxon>
        <taxon>Tracheophyta</taxon>
        <taxon>Spermatophyta</taxon>
        <taxon>Magnoliopsida</taxon>
        <taxon>eudicotyledons</taxon>
        <taxon>Gunneridae</taxon>
        <taxon>Pentapetalae</taxon>
        <taxon>asterids</taxon>
        <taxon>lamiids</taxon>
        <taxon>Boraginales</taxon>
        <taxon>Boraginaceae</taxon>
        <taxon>Boraginoideae</taxon>
        <taxon>Lithospermeae</taxon>
        <taxon>Lithospermum</taxon>
    </lineage>
</organism>
<gene>
    <name evidence="2" type="ORF">LIER_11017</name>
</gene>
<feature type="region of interest" description="Disordered" evidence="1">
    <location>
        <begin position="1"/>
        <end position="22"/>
    </location>
</feature>
<reference evidence="2 3" key="1">
    <citation type="submission" date="2024-01" db="EMBL/GenBank/DDBJ databases">
        <title>The complete chloroplast genome sequence of Lithospermum erythrorhizon: insights into the phylogenetic relationship among Boraginaceae species and the maternal lineages of purple gromwells.</title>
        <authorList>
            <person name="Okada T."/>
            <person name="Watanabe K."/>
        </authorList>
    </citation>
    <scope>NUCLEOTIDE SEQUENCE [LARGE SCALE GENOMIC DNA]</scope>
</reference>
<evidence type="ECO:0000313" key="3">
    <source>
        <dbReference type="Proteomes" id="UP001454036"/>
    </source>
</evidence>
<dbReference type="EMBL" id="BAABME010002008">
    <property type="protein sequence ID" value="GAA0152567.1"/>
    <property type="molecule type" value="Genomic_DNA"/>
</dbReference>
<dbReference type="AlphaFoldDB" id="A0AAV3PNT2"/>
<comment type="caution">
    <text evidence="2">The sequence shown here is derived from an EMBL/GenBank/DDBJ whole genome shotgun (WGS) entry which is preliminary data.</text>
</comment>